<dbReference type="Proteomes" id="UP001595907">
    <property type="component" value="Unassembled WGS sequence"/>
</dbReference>
<evidence type="ECO:0000256" key="1">
    <source>
        <dbReference type="SAM" id="SignalP"/>
    </source>
</evidence>
<keyword evidence="1" id="KW-0732">Signal</keyword>
<keyword evidence="3" id="KW-1185">Reference proteome</keyword>
<reference evidence="3" key="1">
    <citation type="journal article" date="2019" name="Int. J. Syst. Evol. Microbiol.">
        <title>The Global Catalogue of Microorganisms (GCM) 10K type strain sequencing project: providing services to taxonomists for standard genome sequencing and annotation.</title>
        <authorList>
            <consortium name="The Broad Institute Genomics Platform"/>
            <consortium name="The Broad Institute Genome Sequencing Center for Infectious Disease"/>
            <person name="Wu L."/>
            <person name="Ma J."/>
        </authorList>
    </citation>
    <scope>NUCLEOTIDE SEQUENCE [LARGE SCALE GENOMIC DNA]</scope>
    <source>
        <strain evidence="3">CECT 8289</strain>
    </source>
</reference>
<dbReference type="EMBL" id="JBHSCZ010000002">
    <property type="protein sequence ID" value="MFC4262743.1"/>
    <property type="molecule type" value="Genomic_DNA"/>
</dbReference>
<evidence type="ECO:0000313" key="3">
    <source>
        <dbReference type="Proteomes" id="UP001595907"/>
    </source>
</evidence>
<feature type="signal peptide" evidence="1">
    <location>
        <begin position="1"/>
        <end position="17"/>
    </location>
</feature>
<sequence length="167" mass="18827">MLKFFIGLLLLNTSAIAQRSITASYSSRGIIPTSGYITITEDGIKKSFSKKDLPKQHDSTVLNTSTLKNSTAMIFVLVDSIVVYQNKVKVKPSICGGYGLTSWFYNDGITNKQLFCVASMAAYDKHQSLIKKEKNNLKKQQLIQQLKDATILYNLYMRLNKQFNTII</sequence>
<feature type="chain" id="PRO_5047224804" description="DUF4468 domain-containing protein" evidence="1">
    <location>
        <begin position="18"/>
        <end position="167"/>
    </location>
</feature>
<proteinExistence type="predicted"/>
<evidence type="ECO:0000313" key="2">
    <source>
        <dbReference type="EMBL" id="MFC4262743.1"/>
    </source>
</evidence>
<dbReference type="RefSeq" id="WP_379708487.1">
    <property type="nucleotide sequence ID" value="NZ_JBHSCZ010000002.1"/>
</dbReference>
<name>A0ABV8QSA1_9BACT</name>
<evidence type="ECO:0008006" key="4">
    <source>
        <dbReference type="Google" id="ProtNLM"/>
    </source>
</evidence>
<protein>
    <recommendedName>
        <fullName evidence="4">DUF4468 domain-containing protein</fullName>
    </recommendedName>
</protein>
<comment type="caution">
    <text evidence="2">The sequence shown here is derived from an EMBL/GenBank/DDBJ whole genome shotgun (WGS) entry which is preliminary data.</text>
</comment>
<gene>
    <name evidence="2" type="ORF">ACFOWM_07635</name>
</gene>
<organism evidence="2 3">
    <name type="scientific">Ferruginibacter yonginensis</name>
    <dbReference type="NCBI Taxonomy" id="1310416"/>
    <lineage>
        <taxon>Bacteria</taxon>
        <taxon>Pseudomonadati</taxon>
        <taxon>Bacteroidota</taxon>
        <taxon>Chitinophagia</taxon>
        <taxon>Chitinophagales</taxon>
        <taxon>Chitinophagaceae</taxon>
        <taxon>Ferruginibacter</taxon>
    </lineage>
</organism>
<accession>A0ABV8QSA1</accession>